<evidence type="ECO:0000313" key="2">
    <source>
        <dbReference type="EMBL" id="MFC4408985.1"/>
    </source>
</evidence>
<dbReference type="EMBL" id="JBHSEC010000001">
    <property type="protein sequence ID" value="MFC4408985.1"/>
    <property type="molecule type" value="Genomic_DNA"/>
</dbReference>
<reference evidence="3" key="1">
    <citation type="journal article" date="2019" name="Int. J. Syst. Evol. Microbiol.">
        <title>The Global Catalogue of Microorganisms (GCM) 10K type strain sequencing project: providing services to taxonomists for standard genome sequencing and annotation.</title>
        <authorList>
            <consortium name="The Broad Institute Genomics Platform"/>
            <consortium name="The Broad Institute Genome Sequencing Center for Infectious Disease"/>
            <person name="Wu L."/>
            <person name="Ma J."/>
        </authorList>
    </citation>
    <scope>NUCLEOTIDE SEQUENCE [LARGE SCALE GENOMIC DNA]</scope>
    <source>
        <strain evidence="3">CCUG 59778</strain>
    </source>
</reference>
<organism evidence="2 3">
    <name type="scientific">Chungangia koreensis</name>
    <dbReference type="NCBI Taxonomy" id="752657"/>
    <lineage>
        <taxon>Bacteria</taxon>
        <taxon>Bacillati</taxon>
        <taxon>Bacillota</taxon>
        <taxon>Bacilli</taxon>
        <taxon>Lactobacillales</taxon>
        <taxon>Chungangia</taxon>
    </lineage>
</organism>
<protein>
    <submittedName>
        <fullName evidence="2">Uncharacterized protein</fullName>
    </submittedName>
</protein>
<feature type="compositionally biased region" description="Basic and acidic residues" evidence="1">
    <location>
        <begin position="8"/>
        <end position="19"/>
    </location>
</feature>
<sequence>MAKRKDRLTRIEEDRKQEELSTLSYDDYNEGYNTLGANDAYAEDDLLKENSQWNKEFKESPSNYNF</sequence>
<evidence type="ECO:0000313" key="3">
    <source>
        <dbReference type="Proteomes" id="UP001595817"/>
    </source>
</evidence>
<dbReference type="Proteomes" id="UP001595817">
    <property type="component" value="Unassembled WGS sequence"/>
</dbReference>
<keyword evidence="3" id="KW-1185">Reference proteome</keyword>
<feature type="region of interest" description="Disordered" evidence="1">
    <location>
        <begin position="1"/>
        <end position="28"/>
    </location>
</feature>
<comment type="caution">
    <text evidence="2">The sequence shown here is derived from an EMBL/GenBank/DDBJ whole genome shotgun (WGS) entry which is preliminary data.</text>
</comment>
<evidence type="ECO:0000256" key="1">
    <source>
        <dbReference type="SAM" id="MobiDB-lite"/>
    </source>
</evidence>
<gene>
    <name evidence="2" type="ORF">ACFOZY_00905</name>
</gene>
<dbReference type="RefSeq" id="WP_378151261.1">
    <property type="nucleotide sequence ID" value="NZ_JBHSEC010000001.1"/>
</dbReference>
<name>A0ABV8X1Y0_9LACT</name>
<proteinExistence type="predicted"/>
<accession>A0ABV8X1Y0</accession>